<dbReference type="Proteomes" id="UP000533306">
    <property type="component" value="Unassembled WGS sequence"/>
</dbReference>
<protein>
    <recommendedName>
        <fullName evidence="3">STAS/SEC14 domain-containing protein</fullName>
    </recommendedName>
</protein>
<evidence type="ECO:0008006" key="3">
    <source>
        <dbReference type="Google" id="ProtNLM"/>
    </source>
</evidence>
<evidence type="ECO:0000313" key="2">
    <source>
        <dbReference type="Proteomes" id="UP000533306"/>
    </source>
</evidence>
<evidence type="ECO:0000313" key="1">
    <source>
        <dbReference type="EMBL" id="MBB6013330.1"/>
    </source>
</evidence>
<comment type="caution">
    <text evidence="1">The sequence shown here is derived from an EMBL/GenBank/DDBJ whole genome shotgun (WGS) entry which is preliminary data.</text>
</comment>
<dbReference type="SUPFAM" id="SSF52091">
    <property type="entry name" value="SpoIIaa-like"/>
    <property type="match status" value="1"/>
</dbReference>
<dbReference type="Gene3D" id="3.40.50.10600">
    <property type="entry name" value="SpoIIaa-like domains"/>
    <property type="match status" value="1"/>
</dbReference>
<gene>
    <name evidence="1" type="ORF">HNR59_002675</name>
</gene>
<dbReference type="AlphaFoldDB" id="A0A7W9S3U0"/>
<dbReference type="Pfam" id="PF11964">
    <property type="entry name" value="SpoIIAA-like"/>
    <property type="match status" value="1"/>
</dbReference>
<reference evidence="1 2" key="1">
    <citation type="submission" date="2020-08" db="EMBL/GenBank/DDBJ databases">
        <title>Genomic Encyclopedia of Type Strains, Phase IV (KMG-IV): sequencing the most valuable type-strain genomes for metagenomic binning, comparative biology and taxonomic classification.</title>
        <authorList>
            <person name="Goeker M."/>
        </authorList>
    </citation>
    <scope>NUCLEOTIDE SEQUENCE [LARGE SCALE GENOMIC DNA]</scope>
    <source>
        <strain evidence="1 2">DSM 11099</strain>
    </source>
</reference>
<name>A0A7W9S3U0_9HYPH</name>
<dbReference type="EMBL" id="JACHEU010000001">
    <property type="protein sequence ID" value="MBB6013330.1"/>
    <property type="molecule type" value="Genomic_DNA"/>
</dbReference>
<dbReference type="RefSeq" id="WP_183831003.1">
    <property type="nucleotide sequence ID" value="NZ_JACHEU010000001.1"/>
</dbReference>
<keyword evidence="2" id="KW-1185">Reference proteome</keyword>
<dbReference type="InterPro" id="IPR036513">
    <property type="entry name" value="STAS_dom_sf"/>
</dbReference>
<sequence length="132" mass="15018">MNYLEAVPAIRRIDSNRNDLFAIDIVGEVNSADAENLYGLLEAACALHPRIDMLVRLTDFDTADWSETSPQTIEQGRQMALANVRRCASVGGPDWTRRIRAELQPEQELRYFPAEREAEAWEWLGAKPRKST</sequence>
<dbReference type="InterPro" id="IPR021866">
    <property type="entry name" value="SpoIIAA-like"/>
</dbReference>
<organism evidence="1 2">
    <name type="scientific">Aquamicrobium lusatiense</name>
    <dbReference type="NCBI Taxonomy" id="89772"/>
    <lineage>
        <taxon>Bacteria</taxon>
        <taxon>Pseudomonadati</taxon>
        <taxon>Pseudomonadota</taxon>
        <taxon>Alphaproteobacteria</taxon>
        <taxon>Hyphomicrobiales</taxon>
        <taxon>Phyllobacteriaceae</taxon>
        <taxon>Aquamicrobium</taxon>
    </lineage>
</organism>
<dbReference type="InterPro" id="IPR038396">
    <property type="entry name" value="SpoIIAA-like_sf"/>
</dbReference>
<accession>A0A7W9S3U0</accession>
<proteinExistence type="predicted"/>